<protein>
    <submittedName>
        <fullName evidence="2">Uncharacterized protein</fullName>
    </submittedName>
</protein>
<feature type="compositionally biased region" description="Basic and acidic residues" evidence="1">
    <location>
        <begin position="115"/>
        <end position="132"/>
    </location>
</feature>
<evidence type="ECO:0000256" key="1">
    <source>
        <dbReference type="SAM" id="MobiDB-lite"/>
    </source>
</evidence>
<evidence type="ECO:0000313" key="3">
    <source>
        <dbReference type="Proteomes" id="UP001154114"/>
    </source>
</evidence>
<reference evidence="2" key="1">
    <citation type="submission" date="2021-12" db="EMBL/GenBank/DDBJ databases">
        <authorList>
            <person name="King R."/>
        </authorList>
    </citation>
    <scope>NUCLEOTIDE SEQUENCE</scope>
</reference>
<feature type="region of interest" description="Disordered" evidence="1">
    <location>
        <begin position="291"/>
        <end position="314"/>
    </location>
</feature>
<dbReference type="Proteomes" id="UP001154114">
    <property type="component" value="Chromosome 6"/>
</dbReference>
<sequence length="441" mass="48507">MQVPPRVLLNEAQPCSLDAARVRTIVRVGNRQHAALVTASDIPIEAQKPPAVAAGLMTTLSTRELLVYGVAPGLRPAVELDVPAPNSCTLLNLVHLKLRRSKSNVLDCVPNFRERRPSATRGRGDEEGRTNRCTEPPTSLPCQLNNTKQTMLHIPKYESYDSRWRDRHRYIRFKGHGSIIGKAPYRVRNVISVAFHLNTKSKIGIHNKGTSKKLASARVQAGPGIKSERYTAEEPRASITPSQRGLPKVRGGKCLAHTQRCIEFLDETAPLLHIMVVRKARSWARRRVSIRRPAPRSATQKGGKGATHIEPPIDTLKNETDKANHIAPIIIVSAAAEVAENYRKLDPVGSEPAISAEGITGENKQSTQIVRSDVASALHFGWWGGHDEGVGVMSSYIAAIAVFYAILSNVYSDETLKQLCYLPRHKDVATLHTSLSYVAPI</sequence>
<accession>A0A9N8L0J2</accession>
<dbReference type="EMBL" id="LR824009">
    <property type="protein sequence ID" value="CAD0197470.1"/>
    <property type="molecule type" value="Genomic_DNA"/>
</dbReference>
<name>A0A9N8L0J2_CHRIL</name>
<feature type="region of interest" description="Disordered" evidence="1">
    <location>
        <begin position="115"/>
        <end position="139"/>
    </location>
</feature>
<evidence type="ECO:0000313" key="2">
    <source>
        <dbReference type="EMBL" id="CAD0197470.1"/>
    </source>
</evidence>
<keyword evidence="3" id="KW-1185">Reference proteome</keyword>
<dbReference type="OrthoDB" id="10432311at2759"/>
<gene>
    <name evidence="2" type="ORF">CINC_LOCUS11751</name>
</gene>
<dbReference type="AlphaFoldDB" id="A0A9N8L0J2"/>
<organism evidence="2 3">
    <name type="scientific">Chrysodeixis includens</name>
    <name type="common">Soybean looper</name>
    <name type="synonym">Pseudoplusia includens</name>
    <dbReference type="NCBI Taxonomy" id="689277"/>
    <lineage>
        <taxon>Eukaryota</taxon>
        <taxon>Metazoa</taxon>
        <taxon>Ecdysozoa</taxon>
        <taxon>Arthropoda</taxon>
        <taxon>Hexapoda</taxon>
        <taxon>Insecta</taxon>
        <taxon>Pterygota</taxon>
        <taxon>Neoptera</taxon>
        <taxon>Endopterygota</taxon>
        <taxon>Lepidoptera</taxon>
        <taxon>Glossata</taxon>
        <taxon>Ditrysia</taxon>
        <taxon>Noctuoidea</taxon>
        <taxon>Noctuidae</taxon>
        <taxon>Plusiinae</taxon>
        <taxon>Chrysodeixis</taxon>
    </lineage>
</organism>
<proteinExistence type="predicted"/>